<name>A0A1S8DID4_9GAMM</name>
<dbReference type="InterPro" id="IPR023376">
    <property type="entry name" value="YqcC-like_dom"/>
</dbReference>
<feature type="domain" description="YqcC-like" evidence="1">
    <location>
        <begin position="7"/>
        <end position="102"/>
    </location>
</feature>
<dbReference type="GO" id="GO:0044010">
    <property type="term" value="P:single-species biofilm formation"/>
    <property type="evidence" value="ECO:0007669"/>
    <property type="project" value="TreeGrafter"/>
</dbReference>
<accession>A0A1S8DID4</accession>
<dbReference type="OrthoDB" id="8794567at2"/>
<sequence>MRDSAALAAALQELEGELRQWGLWSLEPPSAAQLASEAPFCADTLAFEQWLQWVFIPQVNQLLATGASLPGPCALRPMGEQAFVHLGRRQTGLLAVLARIDRHASTLVD</sequence>
<comment type="caution">
    <text evidence="2">The sequence shown here is derived from an EMBL/GenBank/DDBJ whole genome shotgun (WGS) entry which is preliminary data.</text>
</comment>
<protein>
    <recommendedName>
        <fullName evidence="1">YqcC-like domain-containing protein</fullName>
    </recommendedName>
</protein>
<gene>
    <name evidence="2" type="ORF">BXT89_08725</name>
</gene>
<dbReference type="InterPro" id="IPR007384">
    <property type="entry name" value="UCP006257"/>
</dbReference>
<evidence type="ECO:0000313" key="2">
    <source>
        <dbReference type="EMBL" id="ONM44157.1"/>
    </source>
</evidence>
<evidence type="ECO:0000259" key="1">
    <source>
        <dbReference type="Pfam" id="PF04287"/>
    </source>
</evidence>
<reference evidence="2 3" key="1">
    <citation type="submission" date="2017-01" db="EMBL/GenBank/DDBJ databases">
        <title>Draft genome sequence of Pseudomonas pachastrellae type strain CCUG 46540T from a deep sea.</title>
        <authorList>
            <person name="Gomila M."/>
            <person name="Mulet M."/>
            <person name="Lalucat J."/>
            <person name="Garcia-Valdes E."/>
        </authorList>
    </citation>
    <scope>NUCLEOTIDE SEQUENCE [LARGE SCALE GENOMIC DNA]</scope>
    <source>
        <strain evidence="2 3">CCUG 46540</strain>
    </source>
</reference>
<organism evidence="2 3">
    <name type="scientific">Halopseudomonas pachastrellae</name>
    <dbReference type="NCBI Taxonomy" id="254161"/>
    <lineage>
        <taxon>Bacteria</taxon>
        <taxon>Pseudomonadati</taxon>
        <taxon>Pseudomonadota</taxon>
        <taxon>Gammaproteobacteria</taxon>
        <taxon>Pseudomonadales</taxon>
        <taxon>Pseudomonadaceae</taxon>
        <taxon>Halopseudomonas</taxon>
    </lineage>
</organism>
<proteinExistence type="predicted"/>
<dbReference type="STRING" id="254161.SAMN05216256_106192"/>
<dbReference type="PIRSF" id="PIRSF006257">
    <property type="entry name" value="UCP006257"/>
    <property type="match status" value="1"/>
</dbReference>
<dbReference type="Pfam" id="PF04287">
    <property type="entry name" value="DUF446"/>
    <property type="match status" value="1"/>
</dbReference>
<dbReference type="RefSeq" id="WP_090475062.1">
    <property type="nucleotide sequence ID" value="NZ_FOUD01000006.1"/>
</dbReference>
<evidence type="ECO:0000313" key="3">
    <source>
        <dbReference type="Proteomes" id="UP000242847"/>
    </source>
</evidence>
<dbReference type="PANTHER" id="PTHR39586">
    <property type="entry name" value="CYTOPLASMIC PROTEIN-RELATED"/>
    <property type="match status" value="1"/>
</dbReference>
<keyword evidence="3" id="KW-1185">Reference proteome</keyword>
<dbReference type="InterPro" id="IPR036814">
    <property type="entry name" value="YqcC-like_sf"/>
</dbReference>
<dbReference type="PANTHER" id="PTHR39586:SF1">
    <property type="entry name" value="CYTOPLASMIC PROTEIN"/>
    <property type="match status" value="1"/>
</dbReference>
<dbReference type="EMBL" id="MUBC01000016">
    <property type="protein sequence ID" value="ONM44157.1"/>
    <property type="molecule type" value="Genomic_DNA"/>
</dbReference>
<dbReference type="Proteomes" id="UP000242847">
    <property type="component" value="Unassembled WGS sequence"/>
</dbReference>
<dbReference type="AlphaFoldDB" id="A0A1S8DID4"/>
<dbReference type="Gene3D" id="1.20.1440.40">
    <property type="entry name" value="YqcC-like"/>
    <property type="match status" value="1"/>
</dbReference>
<dbReference type="SUPFAM" id="SSF158452">
    <property type="entry name" value="YqcC-like"/>
    <property type="match status" value="1"/>
</dbReference>